<evidence type="ECO:0000313" key="3">
    <source>
        <dbReference type="EMBL" id="TRY76974.1"/>
    </source>
</evidence>
<feature type="region of interest" description="Disordered" evidence="1">
    <location>
        <begin position="452"/>
        <end position="493"/>
    </location>
</feature>
<dbReference type="InterPro" id="IPR036508">
    <property type="entry name" value="Chitin-bd_dom_sf"/>
</dbReference>
<accession>A0A553PH34</accession>
<dbReference type="Proteomes" id="UP000318571">
    <property type="component" value="Chromosome 5"/>
</dbReference>
<feature type="compositionally biased region" description="Basic residues" evidence="1">
    <location>
        <begin position="40"/>
        <end position="51"/>
    </location>
</feature>
<evidence type="ECO:0000313" key="4">
    <source>
        <dbReference type="Proteomes" id="UP000318571"/>
    </source>
</evidence>
<feature type="domain" description="Chitin-binding type-2" evidence="2">
    <location>
        <begin position="163"/>
        <end position="221"/>
    </location>
</feature>
<dbReference type="Pfam" id="PF01607">
    <property type="entry name" value="CBM_14"/>
    <property type="match status" value="1"/>
</dbReference>
<comment type="caution">
    <text evidence="3">The sequence shown here is derived from an EMBL/GenBank/DDBJ whole genome shotgun (WGS) entry which is preliminary data.</text>
</comment>
<feature type="non-terminal residue" evidence="3">
    <location>
        <position position="1"/>
    </location>
</feature>
<proteinExistence type="predicted"/>
<dbReference type="EMBL" id="VCGU01000004">
    <property type="protein sequence ID" value="TRY76974.1"/>
    <property type="molecule type" value="Genomic_DNA"/>
</dbReference>
<dbReference type="PROSITE" id="PS50940">
    <property type="entry name" value="CHIT_BIND_II"/>
    <property type="match status" value="1"/>
</dbReference>
<protein>
    <recommendedName>
        <fullName evidence="2">Chitin-binding type-2 domain-containing protein</fullName>
    </recommendedName>
</protein>
<dbReference type="PANTHER" id="PTHR22933:SF44">
    <property type="entry name" value="RE15157P"/>
    <property type="match status" value="1"/>
</dbReference>
<keyword evidence="4" id="KW-1185">Reference proteome</keyword>
<sequence>HNELAKSGCRQWVTKETRSTVQVLPQIRGNLLPGDERLGHGHHPHHPHHHPQGHEHNQIEHGHHTHHGDDHEHHPSEQVGEGHHEHHHPEENHEGDPHHHHHKEPAPVPSLNLGLEVPAKSNVKKQLKGNNDRTPKQFKTLDDRKKGRNFDSKRLPLRIPRTSFSCKFRAPGYYSDMETNCTVYQMCTERGGRQAFFCPEGTKFNQRSLVCDHTRNVECSEASKYFYKNVVIHEASLKSTIRAKGRVNKSGSGKNLLQKRPRFQTSNVINIRRPQVIQSRVNGRLNFAPLFERNRNLDFSRFTTPKASSRKDEGPKEKLRSESILKEPKEPTTSLIKLLDLPELPIQRESSGDEKNSPVFVLKPKLIVNEPMDHDSLMEESETFQFLPPKEASQSVERFHKDPEQPALDLVPPPLSPSTTEAPVQFVGHVMTSDELQSFPNSPMVKIRVDSDARPRTLSFPRTQIEQNLSPERHTSSRSQTSGQARSNGGFEEPGVVGLPVQLKFPGKGLPDSLMWVDPGSLARSPMVQLRTLSNALPVEHALTMNFPARKKQFLHPKCMRCLSTQQIVSKCREVCVTIK</sequence>
<evidence type="ECO:0000256" key="1">
    <source>
        <dbReference type="SAM" id="MobiDB-lite"/>
    </source>
</evidence>
<dbReference type="AlphaFoldDB" id="A0A553PH34"/>
<evidence type="ECO:0000259" key="2">
    <source>
        <dbReference type="PROSITE" id="PS50940"/>
    </source>
</evidence>
<dbReference type="GO" id="GO:0005576">
    <property type="term" value="C:extracellular region"/>
    <property type="evidence" value="ECO:0007669"/>
    <property type="project" value="InterPro"/>
</dbReference>
<dbReference type="GO" id="GO:0008061">
    <property type="term" value="F:chitin binding"/>
    <property type="evidence" value="ECO:0007669"/>
    <property type="project" value="InterPro"/>
</dbReference>
<reference evidence="3 4" key="1">
    <citation type="journal article" date="2018" name="Nat. Ecol. Evol.">
        <title>Genomic signatures of mitonuclear coevolution across populations of Tigriopus californicus.</title>
        <authorList>
            <person name="Barreto F.S."/>
            <person name="Watson E.T."/>
            <person name="Lima T.G."/>
            <person name="Willett C.S."/>
            <person name="Edmands S."/>
            <person name="Li W."/>
            <person name="Burton R.S."/>
        </authorList>
    </citation>
    <scope>NUCLEOTIDE SEQUENCE [LARGE SCALE GENOMIC DNA]</scope>
    <source>
        <strain evidence="3 4">San Diego</strain>
    </source>
</reference>
<dbReference type="PANTHER" id="PTHR22933">
    <property type="entry name" value="FI18007P1-RELATED"/>
    <property type="match status" value="1"/>
</dbReference>
<dbReference type="SUPFAM" id="SSF57625">
    <property type="entry name" value="Invertebrate chitin-binding proteins"/>
    <property type="match status" value="1"/>
</dbReference>
<dbReference type="InterPro" id="IPR002557">
    <property type="entry name" value="Chitin-bd_dom"/>
</dbReference>
<feature type="compositionally biased region" description="Basic and acidic residues" evidence="1">
    <location>
        <begin position="309"/>
        <end position="327"/>
    </location>
</feature>
<organism evidence="3 4">
    <name type="scientific">Tigriopus californicus</name>
    <name type="common">Marine copepod</name>
    <dbReference type="NCBI Taxonomy" id="6832"/>
    <lineage>
        <taxon>Eukaryota</taxon>
        <taxon>Metazoa</taxon>
        <taxon>Ecdysozoa</taxon>
        <taxon>Arthropoda</taxon>
        <taxon>Crustacea</taxon>
        <taxon>Multicrustacea</taxon>
        <taxon>Hexanauplia</taxon>
        <taxon>Copepoda</taxon>
        <taxon>Harpacticoida</taxon>
        <taxon>Harpacticidae</taxon>
        <taxon>Tigriopus</taxon>
    </lineage>
</organism>
<feature type="compositionally biased region" description="Polar residues" evidence="1">
    <location>
        <begin position="477"/>
        <end position="487"/>
    </location>
</feature>
<dbReference type="SMART" id="SM00494">
    <property type="entry name" value="ChtBD2"/>
    <property type="match status" value="1"/>
</dbReference>
<name>A0A553PH34_TIGCA</name>
<feature type="region of interest" description="Disordered" evidence="1">
    <location>
        <begin position="31"/>
        <end position="113"/>
    </location>
</feature>
<dbReference type="Gene3D" id="2.170.140.10">
    <property type="entry name" value="Chitin binding domain"/>
    <property type="match status" value="1"/>
</dbReference>
<gene>
    <name evidence="3" type="ORF">TCAL_11563</name>
</gene>
<feature type="compositionally biased region" description="Basic and acidic residues" evidence="1">
    <location>
        <begin position="52"/>
        <end position="97"/>
    </location>
</feature>
<feature type="compositionally biased region" description="Polar residues" evidence="1">
    <location>
        <begin position="460"/>
        <end position="470"/>
    </location>
</feature>
<feature type="region of interest" description="Disordered" evidence="1">
    <location>
        <begin position="302"/>
        <end position="327"/>
    </location>
</feature>
<dbReference type="InterPro" id="IPR052976">
    <property type="entry name" value="Scoloptoxin-like"/>
</dbReference>